<reference evidence="1" key="1">
    <citation type="submission" date="2021-08" db="EMBL/GenBank/DDBJ databases">
        <title>The first chromosome-level gecko genome reveals the dynamic sex chromosomes of Neotropical dwarf geckos (Sphaerodactylidae: Sphaerodactylus).</title>
        <authorList>
            <person name="Pinto B.J."/>
            <person name="Keating S.E."/>
            <person name="Gamble T."/>
        </authorList>
    </citation>
    <scope>NUCLEOTIDE SEQUENCE</scope>
    <source>
        <strain evidence="1">TG3544</strain>
    </source>
</reference>
<comment type="caution">
    <text evidence="1">The sequence shown here is derived from an EMBL/GenBank/DDBJ whole genome shotgun (WGS) entry which is preliminary data.</text>
</comment>
<keyword evidence="2" id="KW-1185">Reference proteome</keyword>
<name>A0ACB8FVG9_9SAUR</name>
<evidence type="ECO:0000313" key="2">
    <source>
        <dbReference type="Proteomes" id="UP000827872"/>
    </source>
</evidence>
<proteinExistence type="predicted"/>
<sequence length="98" mass="11728">MKKKEEAQERAELETLLKEKKPKVKKPKPEFPVYTAAETKEYLPSYDHVTSIEEIEEQMDDWLEDRNKSLKKKASVQSYNLGEGKKWYNEKTQPKYFQ</sequence>
<gene>
    <name evidence="1" type="primary">DNAJC1_1</name>
    <name evidence="1" type="ORF">K3G42_018571</name>
</gene>
<dbReference type="Proteomes" id="UP000827872">
    <property type="component" value="Linkage Group LG11"/>
</dbReference>
<dbReference type="EMBL" id="CM037624">
    <property type="protein sequence ID" value="KAH8011098.1"/>
    <property type="molecule type" value="Genomic_DNA"/>
</dbReference>
<protein>
    <submittedName>
        <fullName evidence="1">DnaJ sub C member 1</fullName>
    </submittedName>
</protein>
<evidence type="ECO:0000313" key="1">
    <source>
        <dbReference type="EMBL" id="KAH8011098.1"/>
    </source>
</evidence>
<accession>A0ACB8FVG9</accession>
<organism evidence="1 2">
    <name type="scientific">Sphaerodactylus townsendi</name>
    <dbReference type="NCBI Taxonomy" id="933632"/>
    <lineage>
        <taxon>Eukaryota</taxon>
        <taxon>Metazoa</taxon>
        <taxon>Chordata</taxon>
        <taxon>Craniata</taxon>
        <taxon>Vertebrata</taxon>
        <taxon>Euteleostomi</taxon>
        <taxon>Lepidosauria</taxon>
        <taxon>Squamata</taxon>
        <taxon>Bifurcata</taxon>
        <taxon>Gekkota</taxon>
        <taxon>Sphaerodactylidae</taxon>
        <taxon>Sphaerodactylus</taxon>
    </lineage>
</organism>